<proteinExistence type="evidence at transcript level"/>
<evidence type="ECO:0000313" key="7">
    <source>
        <dbReference type="EMBL" id="JAI16990.1"/>
    </source>
</evidence>
<dbReference type="GO" id="GO:0006487">
    <property type="term" value="P:protein N-linked glycosylation"/>
    <property type="evidence" value="ECO:0007669"/>
    <property type="project" value="TreeGrafter"/>
</dbReference>
<dbReference type="PANTHER" id="PTHR12062:SF9">
    <property type="entry name" value="ALPHA-1,3-MANNOSYL-GLYCOPROTEIN 4-BETA-N-ACETYLGLUCOSAMINYLTRANSFERASE A, ISOFORM A"/>
    <property type="match status" value="1"/>
</dbReference>
<feature type="domain" description="MGAT4 conserved region" evidence="5">
    <location>
        <begin position="121"/>
        <end position="397"/>
    </location>
</feature>
<dbReference type="InterPro" id="IPR006759">
    <property type="entry name" value="Glyco_transf_54"/>
</dbReference>
<dbReference type="GO" id="GO:0008375">
    <property type="term" value="F:acetylglucosaminyltransferase activity"/>
    <property type="evidence" value="ECO:0007669"/>
    <property type="project" value="TreeGrafter"/>
</dbReference>
<keyword evidence="4" id="KW-0472">Membrane</keyword>
<keyword evidence="3" id="KW-0808">Transferase</keyword>
<comment type="pathway">
    <text evidence="1">Protein modification; protein glycosylation.</text>
</comment>
<dbReference type="Pfam" id="PF23524">
    <property type="entry name" value="MGAT4A_C"/>
    <property type="match status" value="1"/>
</dbReference>
<name>A0A0K8TSS2_TABBR</name>
<keyword evidence="4" id="KW-1133">Transmembrane helix</keyword>
<sequence>MGLTTSPLRRRSFLLISVLVVLVPFTLLLLIVGPDLSTEQSLSQRIAEFQMRLQYLESMYRARQEDVAILSQYLGLSSTNGNENSNTTISSSLLDALSPEAKLILKNTSLSARFPSSLRLPTAFHFLPHLLDDPSSLKPSYLLSKGRTGVSVVLGIPTVKREKQNYVLSTLQNVVSNMDEAEQNETLIIVFIGETDLEYVSLIAKQIEVRFNNFVENGLIEVIAPTQSYYPNFEKLRITLNDPPERVKWRSKQNLDFAFLMAYAQSKGTFYVQLEDDILAKRGFISIMKKFAVEKTTGKSPWFVLDFCQLGFIGKMFKSAELPWLITFFQMFYNDKPVDWLLDHLIDTKVCNWEKDQKHCKQEKAKYWIHYKPSLFQHIGTTSSLRGKVQKLKDKQFGKIPSFYPHQNPPATVKTAIAPYKNYQLNRAYRGETYFWGLLPQPGDLVEILFHKPTKLKKYVFRSGNSEHPSDRFYNTTVEVLPENLPETSPVWTTYNSTNDGFLVVGAFNSFGIAEGYIEDKIGALREIRLHVHSDSENWAILSEIHLQDDSSKR</sequence>
<dbReference type="Pfam" id="PF04666">
    <property type="entry name" value="MGAT4_cons"/>
    <property type="match status" value="1"/>
</dbReference>
<evidence type="ECO:0000256" key="3">
    <source>
        <dbReference type="ARBA" id="ARBA00022679"/>
    </source>
</evidence>
<feature type="domain" description="MGAT4 A/B/C C-terminal" evidence="6">
    <location>
        <begin position="411"/>
        <end position="544"/>
    </location>
</feature>
<feature type="transmembrane region" description="Helical" evidence="4">
    <location>
        <begin position="12"/>
        <end position="33"/>
    </location>
</feature>
<organism evidence="7">
    <name type="scientific">Tabanus bromius</name>
    <name type="common">Band-eyed brown horse fly</name>
    <dbReference type="NCBI Taxonomy" id="304241"/>
    <lineage>
        <taxon>Eukaryota</taxon>
        <taxon>Metazoa</taxon>
        <taxon>Ecdysozoa</taxon>
        <taxon>Arthropoda</taxon>
        <taxon>Hexapoda</taxon>
        <taxon>Insecta</taxon>
        <taxon>Pterygota</taxon>
        <taxon>Neoptera</taxon>
        <taxon>Endopterygota</taxon>
        <taxon>Diptera</taxon>
        <taxon>Brachycera</taxon>
        <taxon>Tabanomorpha</taxon>
        <taxon>Tabanoidea</taxon>
        <taxon>Tabanidae</taxon>
        <taxon>Tabanus</taxon>
    </lineage>
</organism>
<evidence type="ECO:0000256" key="4">
    <source>
        <dbReference type="SAM" id="Phobius"/>
    </source>
</evidence>
<evidence type="ECO:0000256" key="2">
    <source>
        <dbReference type="ARBA" id="ARBA00022676"/>
    </source>
</evidence>
<dbReference type="PANTHER" id="PTHR12062">
    <property type="entry name" value="N-ACETYLGLUCOSAMINYLTRANSFERASE VI"/>
    <property type="match status" value="1"/>
</dbReference>
<evidence type="ECO:0000259" key="5">
    <source>
        <dbReference type="Pfam" id="PF04666"/>
    </source>
</evidence>
<dbReference type="InterPro" id="IPR057279">
    <property type="entry name" value="MGAT4"/>
</dbReference>
<dbReference type="GO" id="GO:0005783">
    <property type="term" value="C:endoplasmic reticulum"/>
    <property type="evidence" value="ECO:0007669"/>
    <property type="project" value="TreeGrafter"/>
</dbReference>
<evidence type="ECO:0000259" key="6">
    <source>
        <dbReference type="Pfam" id="PF23524"/>
    </source>
</evidence>
<dbReference type="GO" id="GO:0005795">
    <property type="term" value="C:Golgi stack"/>
    <property type="evidence" value="ECO:0007669"/>
    <property type="project" value="TreeGrafter"/>
</dbReference>
<keyword evidence="2" id="KW-0328">Glycosyltransferase</keyword>
<dbReference type="GO" id="GO:0005793">
    <property type="term" value="C:endoplasmic reticulum-Golgi intermediate compartment"/>
    <property type="evidence" value="ECO:0007669"/>
    <property type="project" value="TreeGrafter"/>
</dbReference>
<evidence type="ECO:0000256" key="1">
    <source>
        <dbReference type="ARBA" id="ARBA00004922"/>
    </source>
</evidence>
<reference evidence="7" key="1">
    <citation type="journal article" date="2015" name="Insect Biochem. Mol. Biol.">
        <title>An insight into the sialome of the horse fly, Tabanus bromius.</title>
        <authorList>
            <person name="Ribeiro J.M."/>
            <person name="Kazimirova M."/>
            <person name="Takac P."/>
            <person name="Andersen J.F."/>
            <person name="Francischetti I.M."/>
        </authorList>
    </citation>
    <scope>NUCLEOTIDE SEQUENCE</scope>
</reference>
<dbReference type="EMBL" id="GDAI01000613">
    <property type="protein sequence ID" value="JAI16990.1"/>
    <property type="molecule type" value="mRNA"/>
</dbReference>
<dbReference type="InterPro" id="IPR056576">
    <property type="entry name" value="MGAT4_A/B/C_C"/>
</dbReference>
<dbReference type="AlphaFoldDB" id="A0A0K8TSS2"/>
<accession>A0A0K8TSS2</accession>
<keyword evidence="4" id="KW-0812">Transmembrane</keyword>
<protein>
    <submittedName>
        <fullName evidence="7">Putative conserved secreted protein</fullName>
    </submittedName>
</protein>